<protein>
    <submittedName>
        <fullName evidence="4">Glycosyl hydrolase</fullName>
    </submittedName>
</protein>
<dbReference type="Gene3D" id="3.20.20.520">
    <property type="entry name" value="Glycosyl hydrolase family 115"/>
    <property type="match status" value="1"/>
</dbReference>
<dbReference type="RefSeq" id="WP_070238007.1">
    <property type="nucleotide sequence ID" value="NZ_CP017478.1"/>
</dbReference>
<dbReference type="InterPro" id="IPR042301">
    <property type="entry name" value="GH115_sf"/>
</dbReference>
<organism evidence="4 5">
    <name type="scientific">Urechidicola croceus</name>
    <dbReference type="NCBI Taxonomy" id="1850246"/>
    <lineage>
        <taxon>Bacteria</taxon>
        <taxon>Pseudomonadati</taxon>
        <taxon>Bacteroidota</taxon>
        <taxon>Flavobacteriia</taxon>
        <taxon>Flavobacteriales</taxon>
        <taxon>Flavobacteriaceae</taxon>
        <taxon>Urechidicola</taxon>
    </lineage>
</organism>
<dbReference type="STRING" id="1850246.LPB138_14650"/>
<dbReference type="GO" id="GO:0005975">
    <property type="term" value="P:carbohydrate metabolic process"/>
    <property type="evidence" value="ECO:0007669"/>
    <property type="project" value="UniProtKB-ARBA"/>
</dbReference>
<dbReference type="Gene3D" id="3.30.379.10">
    <property type="entry name" value="Chitobiase/beta-hexosaminidase domain 2-like"/>
    <property type="match status" value="1"/>
</dbReference>
<evidence type="ECO:0000259" key="3">
    <source>
        <dbReference type="Pfam" id="PF17829"/>
    </source>
</evidence>
<keyword evidence="2" id="KW-0812">Transmembrane</keyword>
<name>A0A1D8PBA4_9FLAO</name>
<dbReference type="Pfam" id="PF17829">
    <property type="entry name" value="GH115_C"/>
    <property type="match status" value="1"/>
</dbReference>
<keyword evidence="2" id="KW-0472">Membrane</keyword>
<dbReference type="OrthoDB" id="8727830at2"/>
<keyword evidence="1 4" id="KW-0378">Hydrolase</keyword>
<sequence length="955" mass="109055">MKQTKLRYVFLFIGIALGFWLYKKVVIDKKETTTLVSSEYGFSLSRNGISTPIYVSDNDYSGVLKIAKIFQEDIERVSDVKPDLITDKVPSNGTAVIVGTIGKSEIIDKLIADDKIDVSSIKGKWETFLIETVTNPIDGVDEALVIVGSDKRGTIYGMFDISSDIGVSPWYFWADVPVKKKENVYIARGSHTKGTPKVKYRGIFINDEAPALSGWAFENFGGFNAKFYDHVFELILRMKGNYLWPSMWGRMFYVNDPQNAVLADEYGVVMGTSHHEPLTRAHAEWQRFGKGEWNYNTNAEGLKKFWKEGMERRGNTESIITVGMRGDGDEAMSEGTATELLETIVNDQRKIIEEVTGKPASETPQIWALYKEVQDYYDKGMKVPDDVILLLCDDNWGNLRKLPELDAEPREGGYGIYYHFDYVGGPRNYKWLNTTQIERTWEQMNLAYEHGADKLWVVNVGDIKPVEFPIEFFLDYAWDPEKWNANNLPDYYTQWAEKNFGSQFAEEIAYLMSKYTKYNARRKPEMLDPSTYSLVNFNEADRVIEEYNELVIRADSLKSELPEEYHDAFYQLVQHPIVACANLNELYVAAAKNKLYAEQGRASTNKYAQKVKDLYLKDSMITKFYHEELAGGKWNHMMAQTHIGYKIWQEPRFNSMPETVEVDLDDSSDFGFVVEGSNVTFPNDSIKVAKLPEFDNINKQKYYINTFNSIKYLIKGDADWIQIEKDEKGEKGRNFISIDWSKISKNKNETTIKVGGIPVEITANKLDNSVKGFVESNGYISISAENFTKKVEPKSFHWKVVKNLGKTGSSVISLPIKEGRVALSENSPKLSYKVHFQNKGKVKIHTYFAPTINYSTREGMYFGLSFDDEKPTQVNYDSDPWIFNYNGKVPSKWGQNVGDHVKIITTELEISEAGNHTLNYYRVDEGLVLQKIIIETGESGIPESYLGPPESAYAE</sequence>
<accession>A0A1D8PBA4</accession>
<dbReference type="Gene3D" id="1.20.58.2150">
    <property type="match status" value="1"/>
</dbReference>
<keyword evidence="5" id="KW-1185">Reference proteome</keyword>
<proteinExistence type="predicted"/>
<dbReference type="InterPro" id="IPR029018">
    <property type="entry name" value="Hex-like_dom2"/>
</dbReference>
<dbReference type="SUPFAM" id="SSF55545">
    <property type="entry name" value="beta-N-acetylhexosaminidase-like domain"/>
    <property type="match status" value="1"/>
</dbReference>
<evidence type="ECO:0000313" key="4">
    <source>
        <dbReference type="EMBL" id="AOW21847.1"/>
    </source>
</evidence>
<dbReference type="KEGG" id="lul:LPB138_14650"/>
<dbReference type="AlphaFoldDB" id="A0A1D8PBA4"/>
<dbReference type="Proteomes" id="UP000176050">
    <property type="component" value="Chromosome"/>
</dbReference>
<evidence type="ECO:0000313" key="5">
    <source>
        <dbReference type="Proteomes" id="UP000176050"/>
    </source>
</evidence>
<keyword evidence="2" id="KW-1133">Transmembrane helix</keyword>
<gene>
    <name evidence="4" type="ORF">LPB138_14650</name>
</gene>
<dbReference type="EMBL" id="CP017478">
    <property type="protein sequence ID" value="AOW21847.1"/>
    <property type="molecule type" value="Genomic_DNA"/>
</dbReference>
<dbReference type="Gene3D" id="2.60.120.1620">
    <property type="match status" value="1"/>
</dbReference>
<dbReference type="PANTHER" id="PTHR37842:SF2">
    <property type="entry name" value="GYLCOSYL HYDROLASE 115 C-TERMINAL DOMAIN-CONTAINING PROTEIN"/>
    <property type="match status" value="1"/>
</dbReference>
<dbReference type="InterPro" id="IPR031924">
    <property type="entry name" value="GH115"/>
</dbReference>
<evidence type="ECO:0000256" key="1">
    <source>
        <dbReference type="ARBA" id="ARBA00022801"/>
    </source>
</evidence>
<reference evidence="4 5" key="1">
    <citation type="submission" date="2016-10" db="EMBL/GenBank/DDBJ databases">
        <title>Lutibacter sp. LPB0138, isolated from marine gastropod.</title>
        <authorList>
            <person name="Kim E."/>
            <person name="Yi H."/>
        </authorList>
    </citation>
    <scope>NUCLEOTIDE SEQUENCE [LARGE SCALE GENOMIC DNA]</scope>
    <source>
        <strain evidence="4 5">LPB0138</strain>
    </source>
</reference>
<feature type="transmembrane region" description="Helical" evidence="2">
    <location>
        <begin position="6"/>
        <end position="22"/>
    </location>
</feature>
<feature type="domain" description="Gylcosyl hydrolase 115 C-terminal" evidence="3">
    <location>
        <begin position="772"/>
        <end position="950"/>
    </location>
</feature>
<dbReference type="InterPro" id="IPR041437">
    <property type="entry name" value="GH115_C"/>
</dbReference>
<dbReference type="PANTHER" id="PTHR37842">
    <property type="match status" value="1"/>
</dbReference>
<evidence type="ECO:0000256" key="2">
    <source>
        <dbReference type="SAM" id="Phobius"/>
    </source>
</evidence>
<dbReference type="GO" id="GO:0016787">
    <property type="term" value="F:hydrolase activity"/>
    <property type="evidence" value="ECO:0007669"/>
    <property type="project" value="UniProtKB-KW"/>
</dbReference>
<dbReference type="Pfam" id="PF15979">
    <property type="entry name" value="Glyco_hydro_115"/>
    <property type="match status" value="1"/>
</dbReference>